<name>A0ABQ2C177_9FLAO</name>
<gene>
    <name evidence="2" type="ORF">GCM10011444_28110</name>
</gene>
<dbReference type="Proteomes" id="UP000624701">
    <property type="component" value="Unassembled WGS sequence"/>
</dbReference>
<accession>A0ABQ2C177</accession>
<evidence type="ECO:0000313" key="2">
    <source>
        <dbReference type="EMBL" id="GGI58502.1"/>
    </source>
</evidence>
<keyword evidence="1" id="KW-0472">Membrane</keyword>
<organism evidence="2 3">
    <name type="scientific">Winogradskyella haliclonae</name>
    <dbReference type="NCBI Taxonomy" id="2048558"/>
    <lineage>
        <taxon>Bacteria</taxon>
        <taxon>Pseudomonadati</taxon>
        <taxon>Bacteroidota</taxon>
        <taxon>Flavobacteriia</taxon>
        <taxon>Flavobacteriales</taxon>
        <taxon>Flavobacteriaceae</taxon>
        <taxon>Winogradskyella</taxon>
    </lineage>
</organism>
<dbReference type="EMBL" id="BMDQ01000007">
    <property type="protein sequence ID" value="GGI58502.1"/>
    <property type="molecule type" value="Genomic_DNA"/>
</dbReference>
<protein>
    <submittedName>
        <fullName evidence="2">General secretion pathway protein</fullName>
    </submittedName>
</protein>
<keyword evidence="3" id="KW-1185">Reference proteome</keyword>
<sequence>MIQNIKAYVTRGNTYFGVEVSMHGTEYKYTTIGLEKSKKKLNLSYQNTEVDIKRLAKAIGKIKPVVAVINTSDVLTKQVRNLLKEDHILVNDAFPNLKIGEFYFQVLKQQDIAFVSICRKDIIHNILKAFQGEKIVVVDFALGVLPISNALKFFDDTDAVITSRYKIELQKQQVKAIEKYSSNQSKVYDINGLHIPSAYVLGCSGALSLVLENNNLSNNYEEERSELDKEFKNQRMYKLGIGVSIVALFATLLINFIFFNHYFSEVNELREVSQFMTSSNKKVTDLNAKVMTSKKMIIDVQSTADSKASFYINAILQKLPSTINLKELNFQPLQKRVETAKPIIINRGALVISGSSIDTSHYSIWLAQLEAIEWINKVDIINYESAADNTSEFSIKVQINENV</sequence>
<evidence type="ECO:0000256" key="1">
    <source>
        <dbReference type="SAM" id="Phobius"/>
    </source>
</evidence>
<feature type="transmembrane region" description="Helical" evidence="1">
    <location>
        <begin position="239"/>
        <end position="263"/>
    </location>
</feature>
<keyword evidence="1" id="KW-1133">Transmembrane helix</keyword>
<dbReference type="RefSeq" id="WP_188375407.1">
    <property type="nucleotide sequence ID" value="NZ_BMDQ01000007.1"/>
</dbReference>
<evidence type="ECO:0000313" key="3">
    <source>
        <dbReference type="Proteomes" id="UP000624701"/>
    </source>
</evidence>
<proteinExistence type="predicted"/>
<keyword evidence="1" id="KW-0812">Transmembrane</keyword>
<comment type="caution">
    <text evidence="2">The sequence shown here is derived from an EMBL/GenBank/DDBJ whole genome shotgun (WGS) entry which is preliminary data.</text>
</comment>
<reference evidence="3" key="1">
    <citation type="journal article" date="2019" name="Int. J. Syst. Evol. Microbiol.">
        <title>The Global Catalogue of Microorganisms (GCM) 10K type strain sequencing project: providing services to taxonomists for standard genome sequencing and annotation.</title>
        <authorList>
            <consortium name="The Broad Institute Genomics Platform"/>
            <consortium name="The Broad Institute Genome Sequencing Center for Infectious Disease"/>
            <person name="Wu L."/>
            <person name="Ma J."/>
        </authorList>
    </citation>
    <scope>NUCLEOTIDE SEQUENCE [LARGE SCALE GENOMIC DNA]</scope>
    <source>
        <strain evidence="3">CCM 8681</strain>
    </source>
</reference>